<accession>A0AAP2CTA1</accession>
<dbReference type="InterPro" id="IPR025997">
    <property type="entry name" value="SBP_2_dom"/>
</dbReference>
<name>A0AAP2CTA1_9RHOB</name>
<comment type="caution">
    <text evidence="6">The sequence shown here is derived from an EMBL/GenBank/DDBJ whole genome shotgun (WGS) entry which is preliminary data.</text>
</comment>
<dbReference type="GO" id="GO:0030246">
    <property type="term" value="F:carbohydrate binding"/>
    <property type="evidence" value="ECO:0007669"/>
    <property type="project" value="UniProtKB-ARBA"/>
</dbReference>
<dbReference type="CDD" id="cd01536">
    <property type="entry name" value="PBP1_ABC_sugar_binding-like"/>
    <property type="match status" value="1"/>
</dbReference>
<dbReference type="EMBL" id="JADQAZ010000001">
    <property type="protein sequence ID" value="MBT0957213.1"/>
    <property type="molecule type" value="Genomic_DNA"/>
</dbReference>
<dbReference type="AlphaFoldDB" id="A0AAP2CTA1"/>
<feature type="signal peptide" evidence="4">
    <location>
        <begin position="1"/>
        <end position="24"/>
    </location>
</feature>
<feature type="domain" description="Periplasmic binding protein" evidence="5">
    <location>
        <begin position="44"/>
        <end position="283"/>
    </location>
</feature>
<organism evidence="6 7">
    <name type="scientific">Harenicola maris</name>
    <dbReference type="NCBI Taxonomy" id="2841044"/>
    <lineage>
        <taxon>Bacteria</taxon>
        <taxon>Pseudomonadati</taxon>
        <taxon>Pseudomonadota</taxon>
        <taxon>Alphaproteobacteria</taxon>
        <taxon>Rhodobacterales</taxon>
        <taxon>Paracoccaceae</taxon>
        <taxon>Harenicola</taxon>
    </lineage>
</organism>
<dbReference type="PANTHER" id="PTHR46847">
    <property type="entry name" value="D-ALLOSE-BINDING PERIPLASMIC PROTEIN-RELATED"/>
    <property type="match status" value="1"/>
</dbReference>
<feature type="chain" id="PRO_5042986505" evidence="4">
    <location>
        <begin position="25"/>
        <end position="322"/>
    </location>
</feature>
<dbReference type="InterPro" id="IPR028082">
    <property type="entry name" value="Peripla_BP_I"/>
</dbReference>
<keyword evidence="3 4" id="KW-0732">Signal</keyword>
<dbReference type="RefSeq" id="WP_327793389.1">
    <property type="nucleotide sequence ID" value="NZ_JADQAZ010000001.1"/>
</dbReference>
<protein>
    <submittedName>
        <fullName evidence="6">Sugar ABC transporter substrate-binding protein</fullName>
    </submittedName>
</protein>
<evidence type="ECO:0000256" key="2">
    <source>
        <dbReference type="ARBA" id="ARBA00007639"/>
    </source>
</evidence>
<reference evidence="6 7" key="1">
    <citation type="journal article" date="2021" name="Arch. Microbiol.">
        <title>Harenicola maris gen. nov., sp. nov. isolated from the Sea of Japan shallow sediments.</title>
        <authorList>
            <person name="Romanenko L.A."/>
            <person name="Kurilenko V.V."/>
            <person name="Chernysheva N.Y."/>
            <person name="Tekutyeva L.A."/>
            <person name="Velansky P.V."/>
            <person name="Svetashev V.I."/>
            <person name="Isaeva M.P."/>
        </authorList>
    </citation>
    <scope>NUCLEOTIDE SEQUENCE [LARGE SCALE GENOMIC DNA]</scope>
    <source>
        <strain evidence="6 7">KMM 3653</strain>
    </source>
</reference>
<evidence type="ECO:0000313" key="6">
    <source>
        <dbReference type="EMBL" id="MBT0957213.1"/>
    </source>
</evidence>
<keyword evidence="7" id="KW-1185">Reference proteome</keyword>
<dbReference type="SUPFAM" id="SSF53822">
    <property type="entry name" value="Periplasmic binding protein-like I"/>
    <property type="match status" value="1"/>
</dbReference>
<gene>
    <name evidence="6" type="ORF">IV417_07445</name>
</gene>
<dbReference type="Proteomes" id="UP001315686">
    <property type="component" value="Unassembled WGS sequence"/>
</dbReference>
<dbReference type="GO" id="GO:0030313">
    <property type="term" value="C:cell envelope"/>
    <property type="evidence" value="ECO:0007669"/>
    <property type="project" value="UniProtKB-SubCell"/>
</dbReference>
<evidence type="ECO:0000259" key="5">
    <source>
        <dbReference type="Pfam" id="PF13407"/>
    </source>
</evidence>
<proteinExistence type="inferred from homology"/>
<evidence type="ECO:0000256" key="3">
    <source>
        <dbReference type="ARBA" id="ARBA00022729"/>
    </source>
</evidence>
<dbReference type="Gene3D" id="3.40.50.2300">
    <property type="match status" value="2"/>
</dbReference>
<evidence type="ECO:0000256" key="4">
    <source>
        <dbReference type="SAM" id="SignalP"/>
    </source>
</evidence>
<comment type="similarity">
    <text evidence="2">Belongs to the bacterial solute-binding protein 2 family.</text>
</comment>
<evidence type="ECO:0000313" key="7">
    <source>
        <dbReference type="Proteomes" id="UP001315686"/>
    </source>
</evidence>
<dbReference type="PANTHER" id="PTHR46847:SF1">
    <property type="entry name" value="D-ALLOSE-BINDING PERIPLASMIC PROTEIN-RELATED"/>
    <property type="match status" value="1"/>
</dbReference>
<evidence type="ECO:0000256" key="1">
    <source>
        <dbReference type="ARBA" id="ARBA00004196"/>
    </source>
</evidence>
<sequence length="322" mass="33941">MNTTLKTLMLGTAAALSLSANAQAQDAPVVGILGANYAIESARAQYEALAAGLKEQGIEFRFLDAQLDINRQVSQIDQFVNEGVDAIVVNVAGDPNAVLGPLNRAEEAGVMVFSIGATPGFEATLVQADLPSEELGRLSGEYICAETGGTGQIAMIEAIDIPVLAARWDSFTTAIEANCPALDIVARERAIPDDAATARPIAENLLTRFPEIKAIWTMGDGPALGAALAVKSAGRDVIVTGLNGEEQGAQGVQQGVVDATWDMLPVQIGYQLSQKIAAILKGEAEAPSETEVFTVTDLPIWSAETIADWKAYDDRIDYPGIQ</sequence>
<comment type="subcellular location">
    <subcellularLocation>
        <location evidence="1">Cell envelope</location>
    </subcellularLocation>
</comment>
<dbReference type="Pfam" id="PF13407">
    <property type="entry name" value="Peripla_BP_4"/>
    <property type="match status" value="1"/>
</dbReference>